<feature type="region of interest" description="Disordered" evidence="9">
    <location>
        <begin position="159"/>
        <end position="210"/>
    </location>
</feature>
<name>A0A423XCC7_9PEZI</name>
<keyword evidence="10" id="KW-0472">Membrane</keyword>
<evidence type="ECO:0000256" key="6">
    <source>
        <dbReference type="ARBA" id="ARBA00023125"/>
    </source>
</evidence>
<keyword evidence="10" id="KW-1133">Transmembrane helix</keyword>
<evidence type="ECO:0000313" key="13">
    <source>
        <dbReference type="Proteomes" id="UP000285146"/>
    </source>
</evidence>
<accession>A0A423XCC7</accession>
<dbReference type="OrthoDB" id="6365676at2759"/>
<comment type="caution">
    <text evidence="12">The sequence shown here is derived from an EMBL/GenBank/DDBJ whole genome shotgun (WGS) entry which is preliminary data.</text>
</comment>
<evidence type="ECO:0000256" key="5">
    <source>
        <dbReference type="ARBA" id="ARBA00022833"/>
    </source>
</evidence>
<feature type="compositionally biased region" description="Low complexity" evidence="9">
    <location>
        <begin position="443"/>
        <end position="476"/>
    </location>
</feature>
<evidence type="ECO:0000256" key="8">
    <source>
        <dbReference type="PROSITE-ProRule" id="PRU00042"/>
    </source>
</evidence>
<comment type="subcellular location">
    <subcellularLocation>
        <location evidence="1">Nucleus</location>
    </subcellularLocation>
</comment>
<dbReference type="STRING" id="1230097.A0A423XCC7"/>
<feature type="compositionally biased region" description="Acidic residues" evidence="9">
    <location>
        <begin position="695"/>
        <end position="704"/>
    </location>
</feature>
<feature type="compositionally biased region" description="Polar residues" evidence="9">
    <location>
        <begin position="186"/>
        <end position="201"/>
    </location>
</feature>
<keyword evidence="13" id="KW-1185">Reference proteome</keyword>
<evidence type="ECO:0000256" key="9">
    <source>
        <dbReference type="SAM" id="MobiDB-lite"/>
    </source>
</evidence>
<dbReference type="Gene3D" id="3.30.160.60">
    <property type="entry name" value="Classic Zinc Finger"/>
    <property type="match status" value="2"/>
</dbReference>
<feature type="region of interest" description="Disordered" evidence="9">
    <location>
        <begin position="89"/>
        <end position="108"/>
    </location>
</feature>
<proteinExistence type="predicted"/>
<dbReference type="PANTHER" id="PTHR24404:SF114">
    <property type="entry name" value="KLUMPFUSS, ISOFORM B-RELATED"/>
    <property type="match status" value="1"/>
</dbReference>
<organism evidence="12 13">
    <name type="scientific">Cytospora leucostoma</name>
    <dbReference type="NCBI Taxonomy" id="1230097"/>
    <lineage>
        <taxon>Eukaryota</taxon>
        <taxon>Fungi</taxon>
        <taxon>Dikarya</taxon>
        <taxon>Ascomycota</taxon>
        <taxon>Pezizomycotina</taxon>
        <taxon>Sordariomycetes</taxon>
        <taxon>Sordariomycetidae</taxon>
        <taxon>Diaporthales</taxon>
        <taxon>Cytosporaceae</taxon>
        <taxon>Cytospora</taxon>
    </lineage>
</organism>
<evidence type="ECO:0000256" key="7">
    <source>
        <dbReference type="ARBA" id="ARBA00023242"/>
    </source>
</evidence>
<dbReference type="FunFam" id="3.30.160.60:FF:000446">
    <property type="entry name" value="Zinc finger protein"/>
    <property type="match status" value="1"/>
</dbReference>
<evidence type="ECO:0000256" key="3">
    <source>
        <dbReference type="ARBA" id="ARBA00022737"/>
    </source>
</evidence>
<feature type="region of interest" description="Disordered" evidence="9">
    <location>
        <begin position="666"/>
        <end position="704"/>
    </location>
</feature>
<dbReference type="PANTHER" id="PTHR24404">
    <property type="entry name" value="ZINC FINGER PROTEIN"/>
    <property type="match status" value="1"/>
</dbReference>
<dbReference type="GO" id="GO:0006357">
    <property type="term" value="P:regulation of transcription by RNA polymerase II"/>
    <property type="evidence" value="ECO:0007669"/>
    <property type="project" value="TreeGrafter"/>
</dbReference>
<evidence type="ECO:0000313" key="12">
    <source>
        <dbReference type="EMBL" id="ROW13669.1"/>
    </source>
</evidence>
<evidence type="ECO:0000259" key="11">
    <source>
        <dbReference type="PROSITE" id="PS50157"/>
    </source>
</evidence>
<dbReference type="GO" id="GO:0008270">
    <property type="term" value="F:zinc ion binding"/>
    <property type="evidence" value="ECO:0007669"/>
    <property type="project" value="UniProtKB-KW"/>
</dbReference>
<protein>
    <recommendedName>
        <fullName evidence="11">C2H2-type domain-containing protein</fullName>
    </recommendedName>
</protein>
<feature type="region of interest" description="Disordered" evidence="9">
    <location>
        <begin position="318"/>
        <end position="596"/>
    </location>
</feature>
<feature type="region of interest" description="Disordered" evidence="9">
    <location>
        <begin position="54"/>
        <end position="80"/>
    </location>
</feature>
<feature type="compositionally biased region" description="Polar residues" evidence="9">
    <location>
        <begin position="574"/>
        <end position="589"/>
    </location>
</feature>
<dbReference type="SUPFAM" id="SSF57667">
    <property type="entry name" value="beta-beta-alpha zinc fingers"/>
    <property type="match status" value="2"/>
</dbReference>
<evidence type="ECO:0000256" key="4">
    <source>
        <dbReference type="ARBA" id="ARBA00022771"/>
    </source>
</evidence>
<dbReference type="PROSITE" id="PS50157">
    <property type="entry name" value="ZINC_FINGER_C2H2_2"/>
    <property type="match status" value="2"/>
</dbReference>
<dbReference type="PROSITE" id="PS00028">
    <property type="entry name" value="ZINC_FINGER_C2H2_1"/>
    <property type="match status" value="2"/>
</dbReference>
<keyword evidence="3" id="KW-0677">Repeat</keyword>
<sequence length="704" mass="76324">MSQTLIARDHVIMARTVPSGTIAGAAIGAAAAVILMLVCSLPFLLKCRRKRRMRKRQQQHGLQPEMGMRPSRPVSEAFEPYPNNRLSQARLASTAATSSDRDSQPGKDYAAEGITFHQAAAPSPAAFAQTLRTCSPAPSAGVTRSSLSVADAVANANASRNASPAIGQDRFTPPPEGQADRGVAHRTSTIEPESLARSGTGSLRGVHPPSLGGTFKKIHAVFHRGSPRSSGSDSAGTDARSLDVDLDQLDQAQTAHAVPYLRDDRPPSGGAAAEYYSGAPLSPPAEPYMPFPGPGSEFINFIGLHGAALAGTAMPHAQPRTSQYLGNPPKAPPSPVSPFVRDQELSSDDGEPEKSLGAKSDDPTTPPRGLPFEPSLKKFEPPPGPSQPAPGTLNPMDVMKPSTDAEQAAWVDTEIWKMENTPPPPVGMSPPQSESSPPPNFEPYQPYQPDQYQSNQADQYQSYQYEQYQSTQQEEYLPSHLDHSQAPGVPRFQAVVRHPTDMDVTGHGQVVPQTEEQVVTDISDTSSPGYDQYAYGPSPSNHTSPETRLTASPSPRSSISNRPSSSWEPATEYLVTTPSNQSQGSIGDDTTSTSPKPTSFTCEQCGSKFDQVHKLNHHKRYHERPHQCAQCEKRFGTKTHLDRHINDKHNKTRKYHCTVGGCAYSKQGGGKSFPRKDNWRRHMQNKHQQVNPPEPVEEDVVMGE</sequence>
<evidence type="ECO:0000256" key="1">
    <source>
        <dbReference type="ARBA" id="ARBA00004123"/>
    </source>
</evidence>
<dbReference type="InterPro" id="IPR050589">
    <property type="entry name" value="Ikaros_C2H2-ZF"/>
</dbReference>
<keyword evidence="5" id="KW-0862">Zinc</keyword>
<dbReference type="AlphaFoldDB" id="A0A423XCC7"/>
<reference evidence="12 13" key="1">
    <citation type="submission" date="2015-09" db="EMBL/GenBank/DDBJ databases">
        <title>Host preference determinants of Valsa canker pathogens revealed by comparative genomics.</title>
        <authorList>
            <person name="Yin Z."/>
            <person name="Huang L."/>
        </authorList>
    </citation>
    <scope>NUCLEOTIDE SEQUENCE [LARGE SCALE GENOMIC DNA]</scope>
    <source>
        <strain evidence="12 13">SXYLt</strain>
    </source>
</reference>
<feature type="compositionally biased region" description="Low complexity" evidence="9">
    <location>
        <begin position="552"/>
        <end position="566"/>
    </location>
</feature>
<dbReference type="SMART" id="SM00355">
    <property type="entry name" value="ZnF_C2H2"/>
    <property type="match status" value="3"/>
</dbReference>
<evidence type="ECO:0000256" key="2">
    <source>
        <dbReference type="ARBA" id="ARBA00022723"/>
    </source>
</evidence>
<keyword evidence="10" id="KW-0812">Transmembrane</keyword>
<dbReference type="InterPro" id="IPR013087">
    <property type="entry name" value="Znf_C2H2_type"/>
</dbReference>
<dbReference type="Proteomes" id="UP000285146">
    <property type="component" value="Unassembled WGS sequence"/>
</dbReference>
<keyword evidence="2" id="KW-0479">Metal-binding</keyword>
<feature type="compositionally biased region" description="Basic and acidic residues" evidence="9">
    <location>
        <begin position="352"/>
        <end position="362"/>
    </location>
</feature>
<feature type="compositionally biased region" description="Low complexity" evidence="9">
    <location>
        <begin position="89"/>
        <end position="98"/>
    </location>
</feature>
<dbReference type="InParanoid" id="A0A423XCC7"/>
<dbReference type="InterPro" id="IPR036236">
    <property type="entry name" value="Znf_C2H2_sf"/>
</dbReference>
<dbReference type="GO" id="GO:0000978">
    <property type="term" value="F:RNA polymerase II cis-regulatory region sequence-specific DNA binding"/>
    <property type="evidence" value="ECO:0007669"/>
    <property type="project" value="TreeGrafter"/>
</dbReference>
<feature type="domain" description="C2H2-type" evidence="11">
    <location>
        <begin position="600"/>
        <end position="627"/>
    </location>
</feature>
<gene>
    <name evidence="12" type="ORF">VPNG_04618</name>
</gene>
<dbReference type="GO" id="GO:0003700">
    <property type="term" value="F:DNA-binding transcription factor activity"/>
    <property type="evidence" value="ECO:0007669"/>
    <property type="project" value="TreeGrafter"/>
</dbReference>
<dbReference type="GO" id="GO:0005634">
    <property type="term" value="C:nucleus"/>
    <property type="evidence" value="ECO:0007669"/>
    <property type="project" value="UniProtKB-SubCell"/>
</dbReference>
<feature type="transmembrane region" description="Helical" evidence="10">
    <location>
        <begin position="22"/>
        <end position="45"/>
    </location>
</feature>
<keyword evidence="4 8" id="KW-0863">Zinc-finger</keyword>
<feature type="compositionally biased region" description="Low complexity" evidence="9">
    <location>
        <begin position="268"/>
        <end position="278"/>
    </location>
</feature>
<evidence type="ECO:0000256" key="10">
    <source>
        <dbReference type="SAM" id="Phobius"/>
    </source>
</evidence>
<keyword evidence="6" id="KW-0238">DNA-binding</keyword>
<feature type="compositionally biased region" description="Polar residues" evidence="9">
    <location>
        <begin position="538"/>
        <end position="551"/>
    </location>
</feature>
<dbReference type="EMBL" id="LKEB01000018">
    <property type="protein sequence ID" value="ROW13669.1"/>
    <property type="molecule type" value="Genomic_DNA"/>
</dbReference>
<feature type="compositionally biased region" description="Low complexity" evidence="9">
    <location>
        <begin position="509"/>
        <end position="520"/>
    </location>
</feature>
<feature type="domain" description="C2H2-type" evidence="11">
    <location>
        <begin position="626"/>
        <end position="654"/>
    </location>
</feature>
<feature type="region of interest" description="Disordered" evidence="9">
    <location>
        <begin position="254"/>
        <end position="278"/>
    </location>
</feature>
<keyword evidence="7" id="KW-0539">Nucleus</keyword>